<dbReference type="EMBL" id="AASZRA010000007">
    <property type="protein sequence ID" value="EFI6952116.1"/>
    <property type="molecule type" value="Genomic_DNA"/>
</dbReference>
<dbReference type="Gene3D" id="3.90.1720.80">
    <property type="match status" value="1"/>
</dbReference>
<reference evidence="1" key="1">
    <citation type="submission" date="2020-02" db="EMBL/GenBank/DDBJ databases">
        <authorList>
            <consortium name="GenomeTrakr network: Whole genome sequencing for foodborne pathogen traceback"/>
        </authorList>
    </citation>
    <scope>NUCLEOTIDE SEQUENCE</scope>
    <source>
        <strain evidence="1">CFSAN046653</strain>
    </source>
</reference>
<protein>
    <recommendedName>
        <fullName evidence="3">Type VI secretion system amidase effector protein Tae4</fullName>
    </recommendedName>
</protein>
<evidence type="ECO:0000313" key="2">
    <source>
        <dbReference type="Proteomes" id="UP000775646"/>
    </source>
</evidence>
<dbReference type="Gene3D" id="4.10.280.80">
    <property type="match status" value="1"/>
</dbReference>
<proteinExistence type="predicted"/>
<evidence type="ECO:0000313" key="1">
    <source>
        <dbReference type="EMBL" id="EFI6952116.1"/>
    </source>
</evidence>
<accession>A0AAI9B5K7</accession>
<dbReference type="InterPro" id="IPR025562">
    <property type="entry name" value="Tae4"/>
</dbReference>
<comment type="caution">
    <text evidence="1">The sequence shown here is derived from an EMBL/GenBank/DDBJ whole genome shotgun (WGS) entry which is preliminary data.</text>
</comment>
<organism evidence="1 2">
    <name type="scientific">Escherichia coli</name>
    <dbReference type="NCBI Taxonomy" id="562"/>
    <lineage>
        <taxon>Bacteria</taxon>
        <taxon>Pseudomonadati</taxon>
        <taxon>Pseudomonadota</taxon>
        <taxon>Gammaproteobacteria</taxon>
        <taxon>Enterobacterales</taxon>
        <taxon>Enterobacteriaceae</taxon>
        <taxon>Escherichia</taxon>
    </lineage>
</organism>
<sequence>MKPSFFTLKKKHYSSVQIDGDVLYSEVGYNYEALQQQNAGYVNTCATRMSLALIKSGVSFNGRLTIKSGDWKGKKIETGAKLLADQLSRADVFGRPVIWCDSEKFKTDTSNKRGVVFFWKITGYGGGHIDLIEPSTTGAICHSHCYFSCKEIWFWELN</sequence>
<dbReference type="RefSeq" id="WP_065226141.1">
    <property type="nucleotide sequence ID" value="NZ_CP015229.1"/>
</dbReference>
<name>A0AAI9B5K7_ECOLX</name>
<gene>
    <name evidence="1" type="ORF">BCB93_001731</name>
</gene>
<dbReference type="Proteomes" id="UP000775646">
    <property type="component" value="Unassembled WGS sequence"/>
</dbReference>
<evidence type="ECO:0008006" key="3">
    <source>
        <dbReference type="Google" id="ProtNLM"/>
    </source>
</evidence>
<dbReference type="Pfam" id="PF14113">
    <property type="entry name" value="Tae4"/>
    <property type="match status" value="1"/>
</dbReference>
<dbReference type="AlphaFoldDB" id="A0AAI9B5K7"/>